<evidence type="ECO:0000313" key="1">
    <source>
        <dbReference type="EMBL" id="OIQ84581.1"/>
    </source>
</evidence>
<accession>A0A1J5R8V6</accession>
<gene>
    <name evidence="1" type="ORF">GALL_335940</name>
</gene>
<organism evidence="1">
    <name type="scientific">mine drainage metagenome</name>
    <dbReference type="NCBI Taxonomy" id="410659"/>
    <lineage>
        <taxon>unclassified sequences</taxon>
        <taxon>metagenomes</taxon>
        <taxon>ecological metagenomes</taxon>
    </lineage>
</organism>
<reference evidence="1" key="1">
    <citation type="submission" date="2016-10" db="EMBL/GenBank/DDBJ databases">
        <title>Sequence of Gallionella enrichment culture.</title>
        <authorList>
            <person name="Poehlein A."/>
            <person name="Muehling M."/>
            <person name="Daniel R."/>
        </authorList>
    </citation>
    <scope>NUCLEOTIDE SEQUENCE</scope>
</reference>
<comment type="caution">
    <text evidence="1">The sequence shown here is derived from an EMBL/GenBank/DDBJ whole genome shotgun (WGS) entry which is preliminary data.</text>
</comment>
<proteinExistence type="predicted"/>
<protein>
    <submittedName>
        <fullName evidence="1">Uncharacterized protein</fullName>
    </submittedName>
</protein>
<dbReference type="AlphaFoldDB" id="A0A1J5R8V6"/>
<sequence>MHQNRDNYETMVDLNMLLRWRKCLQLERARLMGSKVILLRDELPKVICEDEFRRNEFVENAHFRTKHCLSETFLQFNNFGLKLEAHLLSSLRRPT</sequence>
<name>A0A1J5R8V6_9ZZZZ</name>
<dbReference type="EMBL" id="MLJW01000607">
    <property type="protein sequence ID" value="OIQ84581.1"/>
    <property type="molecule type" value="Genomic_DNA"/>
</dbReference>